<organism evidence="1 2">
    <name type="scientific">Actinomycetospora cinnamomea</name>
    <dbReference type="NCBI Taxonomy" id="663609"/>
    <lineage>
        <taxon>Bacteria</taxon>
        <taxon>Bacillati</taxon>
        <taxon>Actinomycetota</taxon>
        <taxon>Actinomycetes</taxon>
        <taxon>Pseudonocardiales</taxon>
        <taxon>Pseudonocardiaceae</taxon>
        <taxon>Actinomycetospora</taxon>
    </lineage>
</organism>
<name>A0A2U1FA54_9PSEU</name>
<dbReference type="Proteomes" id="UP000245639">
    <property type="component" value="Unassembled WGS sequence"/>
</dbReference>
<dbReference type="OrthoDB" id="1723372at2"/>
<accession>A0A2U1FA54</accession>
<reference evidence="1 2" key="1">
    <citation type="submission" date="2018-04" db="EMBL/GenBank/DDBJ databases">
        <title>Genomic Encyclopedia of Type Strains, Phase IV (KMG-IV): sequencing the most valuable type-strain genomes for metagenomic binning, comparative biology and taxonomic classification.</title>
        <authorList>
            <person name="Goeker M."/>
        </authorList>
    </citation>
    <scope>NUCLEOTIDE SEQUENCE [LARGE SCALE GENOMIC DNA]</scope>
    <source>
        <strain evidence="1 2">DSM 45771</strain>
    </source>
</reference>
<dbReference type="RefSeq" id="WP_133251923.1">
    <property type="nucleotide sequence ID" value="NZ_QEKW01000007.1"/>
</dbReference>
<gene>
    <name evidence="1" type="ORF">C8D89_107226</name>
</gene>
<evidence type="ECO:0000313" key="1">
    <source>
        <dbReference type="EMBL" id="PVZ09062.1"/>
    </source>
</evidence>
<proteinExistence type="predicted"/>
<protein>
    <submittedName>
        <fullName evidence="1">Uncharacterized protein</fullName>
    </submittedName>
</protein>
<dbReference type="AlphaFoldDB" id="A0A2U1FA54"/>
<comment type="caution">
    <text evidence="1">The sequence shown here is derived from an EMBL/GenBank/DDBJ whole genome shotgun (WGS) entry which is preliminary data.</text>
</comment>
<evidence type="ECO:0000313" key="2">
    <source>
        <dbReference type="Proteomes" id="UP000245639"/>
    </source>
</evidence>
<dbReference type="EMBL" id="QEKW01000007">
    <property type="protein sequence ID" value="PVZ09062.1"/>
    <property type="molecule type" value="Genomic_DNA"/>
</dbReference>
<sequence length="67" mass="7706">MARLRGDDGGGPVLPRHLAEYREVDWLDVPTPGNFGTDQHRYVDQKRRSAWTAARHRWLIDHGLVDA</sequence>
<keyword evidence="2" id="KW-1185">Reference proteome</keyword>